<dbReference type="GeneID" id="66984302"/>
<name>A0A7R7ZQS8_ASPCH</name>
<evidence type="ECO:0000313" key="3">
    <source>
        <dbReference type="Proteomes" id="UP000637239"/>
    </source>
</evidence>
<gene>
    <name evidence="2" type="ORF">ACHE_51142A</name>
</gene>
<dbReference type="Proteomes" id="UP000637239">
    <property type="component" value="Chromosome 5"/>
</dbReference>
<reference evidence="2" key="1">
    <citation type="submission" date="2021-01" db="EMBL/GenBank/DDBJ databases">
        <authorList>
            <consortium name="Aspergillus chevalieri M1 genome sequencing consortium"/>
            <person name="Kazuki M."/>
            <person name="Futagami T."/>
        </authorList>
    </citation>
    <scope>NUCLEOTIDE SEQUENCE</scope>
    <source>
        <strain evidence="2">M1</strain>
    </source>
</reference>
<dbReference type="EMBL" id="AP024420">
    <property type="protein sequence ID" value="BCR89944.1"/>
    <property type="molecule type" value="Genomic_DNA"/>
</dbReference>
<accession>A0A7R7ZQS8</accession>
<feature type="compositionally biased region" description="Polar residues" evidence="1">
    <location>
        <begin position="1"/>
        <end position="19"/>
    </location>
</feature>
<organism evidence="2 3">
    <name type="scientific">Aspergillus chevalieri</name>
    <name type="common">Eurotium chevalieri</name>
    <dbReference type="NCBI Taxonomy" id="182096"/>
    <lineage>
        <taxon>Eukaryota</taxon>
        <taxon>Fungi</taxon>
        <taxon>Dikarya</taxon>
        <taxon>Ascomycota</taxon>
        <taxon>Pezizomycotina</taxon>
        <taxon>Eurotiomycetes</taxon>
        <taxon>Eurotiomycetidae</taxon>
        <taxon>Eurotiales</taxon>
        <taxon>Aspergillaceae</taxon>
        <taxon>Aspergillus</taxon>
        <taxon>Aspergillus subgen. Aspergillus</taxon>
    </lineage>
</organism>
<feature type="region of interest" description="Disordered" evidence="1">
    <location>
        <begin position="1"/>
        <end position="20"/>
    </location>
</feature>
<sequence>MFNEKTNGSVETSLSSTTKGRFHNALRRVRIISIHVEPQFKQVLEYIHPVIFRPPAKMESLPSVL</sequence>
<evidence type="ECO:0000313" key="2">
    <source>
        <dbReference type="EMBL" id="BCR89944.1"/>
    </source>
</evidence>
<dbReference type="KEGG" id="ache:ACHE_51142A"/>
<keyword evidence="3" id="KW-1185">Reference proteome</keyword>
<evidence type="ECO:0000256" key="1">
    <source>
        <dbReference type="SAM" id="MobiDB-lite"/>
    </source>
</evidence>
<protein>
    <submittedName>
        <fullName evidence="2">Uncharacterized protein</fullName>
    </submittedName>
</protein>
<dbReference type="AlphaFoldDB" id="A0A7R7ZQS8"/>
<dbReference type="RefSeq" id="XP_043138466.1">
    <property type="nucleotide sequence ID" value="XM_043280936.1"/>
</dbReference>
<reference evidence="2" key="2">
    <citation type="submission" date="2021-02" db="EMBL/GenBank/DDBJ databases">
        <title>Aspergillus chevalieri M1 genome sequence.</title>
        <authorList>
            <person name="Kadooka C."/>
            <person name="Mori K."/>
            <person name="Futagami T."/>
        </authorList>
    </citation>
    <scope>NUCLEOTIDE SEQUENCE</scope>
    <source>
        <strain evidence="2">M1</strain>
    </source>
</reference>
<proteinExistence type="predicted"/>